<gene>
    <name evidence="3" type="primary">Acey_s0233.g3098</name>
    <name evidence="3" type="ORF">Y032_0233g3098</name>
</gene>
<dbReference type="AlphaFoldDB" id="A0A016SFC5"/>
<feature type="compositionally biased region" description="Gly residues" evidence="1">
    <location>
        <begin position="41"/>
        <end position="50"/>
    </location>
</feature>
<dbReference type="Proteomes" id="UP000024635">
    <property type="component" value="Unassembled WGS sequence"/>
</dbReference>
<evidence type="ECO:0000313" key="4">
    <source>
        <dbReference type="Proteomes" id="UP000024635"/>
    </source>
</evidence>
<feature type="signal peptide" evidence="2">
    <location>
        <begin position="1"/>
        <end position="17"/>
    </location>
</feature>
<organism evidence="3 4">
    <name type="scientific">Ancylostoma ceylanicum</name>
    <dbReference type="NCBI Taxonomy" id="53326"/>
    <lineage>
        <taxon>Eukaryota</taxon>
        <taxon>Metazoa</taxon>
        <taxon>Ecdysozoa</taxon>
        <taxon>Nematoda</taxon>
        <taxon>Chromadorea</taxon>
        <taxon>Rhabditida</taxon>
        <taxon>Rhabditina</taxon>
        <taxon>Rhabditomorpha</taxon>
        <taxon>Strongyloidea</taxon>
        <taxon>Ancylostomatidae</taxon>
        <taxon>Ancylostomatinae</taxon>
        <taxon>Ancylostoma</taxon>
    </lineage>
</organism>
<evidence type="ECO:0000256" key="1">
    <source>
        <dbReference type="SAM" id="MobiDB-lite"/>
    </source>
</evidence>
<feature type="chain" id="PRO_5001486681" evidence="2">
    <location>
        <begin position="18"/>
        <end position="71"/>
    </location>
</feature>
<keyword evidence="4" id="KW-1185">Reference proteome</keyword>
<accession>A0A016SFC5</accession>
<name>A0A016SFC5_9BILA</name>
<dbReference type="EMBL" id="JARK01001569">
    <property type="protein sequence ID" value="EYB89320.1"/>
    <property type="molecule type" value="Genomic_DNA"/>
</dbReference>
<sequence>MIVFVACVLLLCSIVDARPEGSAPAPPGGTIPAGAQNTGTSGWGTHGEGGQHPPPCPASGTSGQSPPAPPG</sequence>
<reference evidence="4" key="1">
    <citation type="journal article" date="2015" name="Nat. Genet.">
        <title>The genome and transcriptome of the zoonotic hookworm Ancylostoma ceylanicum identify infection-specific gene families.</title>
        <authorList>
            <person name="Schwarz E.M."/>
            <person name="Hu Y."/>
            <person name="Antoshechkin I."/>
            <person name="Miller M.M."/>
            <person name="Sternberg P.W."/>
            <person name="Aroian R.V."/>
        </authorList>
    </citation>
    <scope>NUCLEOTIDE SEQUENCE</scope>
    <source>
        <strain evidence="4">HY135</strain>
    </source>
</reference>
<feature type="compositionally biased region" description="Low complexity" evidence="1">
    <location>
        <begin position="30"/>
        <end position="40"/>
    </location>
</feature>
<feature type="region of interest" description="Disordered" evidence="1">
    <location>
        <begin position="18"/>
        <end position="71"/>
    </location>
</feature>
<evidence type="ECO:0000256" key="2">
    <source>
        <dbReference type="SAM" id="SignalP"/>
    </source>
</evidence>
<proteinExistence type="predicted"/>
<evidence type="ECO:0000313" key="3">
    <source>
        <dbReference type="EMBL" id="EYB89320.1"/>
    </source>
</evidence>
<keyword evidence="2" id="KW-0732">Signal</keyword>
<protein>
    <submittedName>
        <fullName evidence="3">Uncharacterized protein</fullName>
    </submittedName>
</protein>
<comment type="caution">
    <text evidence="3">The sequence shown here is derived from an EMBL/GenBank/DDBJ whole genome shotgun (WGS) entry which is preliminary data.</text>
</comment>